<protein>
    <submittedName>
        <fullName evidence="1 2">Uncharacterized protein</fullName>
    </submittedName>
</protein>
<reference evidence="1 3" key="1">
    <citation type="journal article" date="2008" name="Science">
        <title>The Physcomitrella genome reveals evolutionary insights into the conquest of land by plants.</title>
        <authorList>
            <person name="Rensing S."/>
            <person name="Lang D."/>
            <person name="Zimmer A."/>
            <person name="Terry A."/>
            <person name="Salamov A."/>
            <person name="Shapiro H."/>
            <person name="Nishiyama T."/>
            <person name="Perroud P.-F."/>
            <person name="Lindquist E."/>
            <person name="Kamisugi Y."/>
            <person name="Tanahashi T."/>
            <person name="Sakakibara K."/>
            <person name="Fujita T."/>
            <person name="Oishi K."/>
            <person name="Shin-I T."/>
            <person name="Kuroki Y."/>
            <person name="Toyoda A."/>
            <person name="Suzuki Y."/>
            <person name="Hashimoto A."/>
            <person name="Yamaguchi K."/>
            <person name="Sugano A."/>
            <person name="Kohara Y."/>
            <person name="Fujiyama A."/>
            <person name="Anterola A."/>
            <person name="Aoki S."/>
            <person name="Ashton N."/>
            <person name="Barbazuk W.B."/>
            <person name="Barker E."/>
            <person name="Bennetzen J."/>
            <person name="Bezanilla M."/>
            <person name="Blankenship R."/>
            <person name="Cho S.H."/>
            <person name="Dutcher S."/>
            <person name="Estelle M."/>
            <person name="Fawcett J.A."/>
            <person name="Gundlach H."/>
            <person name="Hanada K."/>
            <person name="Heyl A."/>
            <person name="Hicks K.A."/>
            <person name="Hugh J."/>
            <person name="Lohr M."/>
            <person name="Mayer K."/>
            <person name="Melkozernov A."/>
            <person name="Murata T."/>
            <person name="Nelson D."/>
            <person name="Pils B."/>
            <person name="Prigge M."/>
            <person name="Reiss B."/>
            <person name="Renner T."/>
            <person name="Rombauts S."/>
            <person name="Rushton P."/>
            <person name="Sanderfoot A."/>
            <person name="Schween G."/>
            <person name="Shiu S.-H."/>
            <person name="Stueber K."/>
            <person name="Theodoulou F.L."/>
            <person name="Tu H."/>
            <person name="Van de Peer Y."/>
            <person name="Verrier P.J."/>
            <person name="Waters E."/>
            <person name="Wood A."/>
            <person name="Yang L."/>
            <person name="Cove D."/>
            <person name="Cuming A."/>
            <person name="Hasebe M."/>
            <person name="Lucas S."/>
            <person name="Mishler D.B."/>
            <person name="Reski R."/>
            <person name="Grigoriev I."/>
            <person name="Quatrano R.S."/>
            <person name="Boore J.L."/>
        </authorList>
    </citation>
    <scope>NUCLEOTIDE SEQUENCE [LARGE SCALE GENOMIC DNA]</scope>
    <source>
        <strain evidence="2 3">cv. Gransden 2004</strain>
    </source>
</reference>
<evidence type="ECO:0000313" key="3">
    <source>
        <dbReference type="Proteomes" id="UP000006727"/>
    </source>
</evidence>
<sequence length="121" mass="13131">MDGWEDGWLVGWFDLETSTPCSVCSCSCSASWCCSSLELRAAAAHLRRLWVHHVVCSSVHGGAPIFFHFVLPSSPPPTSLRSGHCNNACAFCGSGIAASFWNLVSRNILILRLLTSASTRF</sequence>
<proteinExistence type="predicted"/>
<organism evidence="1">
    <name type="scientific">Physcomitrium patens</name>
    <name type="common">Spreading-leaved earth moss</name>
    <name type="synonym">Physcomitrella patens</name>
    <dbReference type="NCBI Taxonomy" id="3218"/>
    <lineage>
        <taxon>Eukaryota</taxon>
        <taxon>Viridiplantae</taxon>
        <taxon>Streptophyta</taxon>
        <taxon>Embryophyta</taxon>
        <taxon>Bryophyta</taxon>
        <taxon>Bryophytina</taxon>
        <taxon>Bryopsida</taxon>
        <taxon>Funariidae</taxon>
        <taxon>Funariales</taxon>
        <taxon>Funariaceae</taxon>
        <taxon>Physcomitrium</taxon>
    </lineage>
</organism>
<dbReference type="Gramene" id="Pp3c25_10272V3.1">
    <property type="protein sequence ID" value="PAC:32980428.CDS.1"/>
    <property type="gene ID" value="Pp3c25_10272"/>
</dbReference>
<keyword evidence="3" id="KW-1185">Reference proteome</keyword>
<name>A0A2K1IEF3_PHYPA</name>
<evidence type="ECO:0000313" key="1">
    <source>
        <dbReference type="EMBL" id="PNR27655.1"/>
    </source>
</evidence>
<dbReference type="PaxDb" id="3218-PP1S168_78V6.1"/>
<dbReference type="AlphaFoldDB" id="A0A2K1IEF3"/>
<dbReference type="EnsemblPlants" id="Pp3c25_10272V3.1">
    <property type="protein sequence ID" value="PAC:32980428.CDS.1"/>
    <property type="gene ID" value="Pp3c25_10272"/>
</dbReference>
<dbReference type="EMBL" id="ABEU02000025">
    <property type="protein sequence ID" value="PNR27655.1"/>
    <property type="molecule type" value="Genomic_DNA"/>
</dbReference>
<dbReference type="InParanoid" id="A0A2K1IEF3"/>
<evidence type="ECO:0000313" key="2">
    <source>
        <dbReference type="EnsemblPlants" id="PAC:32980428.CDS.1"/>
    </source>
</evidence>
<accession>A0A2K1IEF3</accession>
<dbReference type="Proteomes" id="UP000006727">
    <property type="component" value="Chromosome 25"/>
</dbReference>
<reference evidence="2" key="3">
    <citation type="submission" date="2020-12" db="UniProtKB">
        <authorList>
            <consortium name="EnsemblPlants"/>
        </authorList>
    </citation>
    <scope>IDENTIFICATION</scope>
</reference>
<gene>
    <name evidence="1" type="ORF">PHYPA_029807</name>
</gene>
<reference evidence="1 3" key="2">
    <citation type="journal article" date="2018" name="Plant J.">
        <title>The Physcomitrella patens chromosome-scale assembly reveals moss genome structure and evolution.</title>
        <authorList>
            <person name="Lang D."/>
            <person name="Ullrich K.K."/>
            <person name="Murat F."/>
            <person name="Fuchs J."/>
            <person name="Jenkins J."/>
            <person name="Haas F.B."/>
            <person name="Piednoel M."/>
            <person name="Gundlach H."/>
            <person name="Van Bel M."/>
            <person name="Meyberg R."/>
            <person name="Vives C."/>
            <person name="Morata J."/>
            <person name="Symeonidi A."/>
            <person name="Hiss M."/>
            <person name="Muchero W."/>
            <person name="Kamisugi Y."/>
            <person name="Saleh O."/>
            <person name="Blanc G."/>
            <person name="Decker E.L."/>
            <person name="van Gessel N."/>
            <person name="Grimwood J."/>
            <person name="Hayes R.D."/>
            <person name="Graham S.W."/>
            <person name="Gunter L.E."/>
            <person name="McDaniel S.F."/>
            <person name="Hoernstein S.N.W."/>
            <person name="Larsson A."/>
            <person name="Li F.W."/>
            <person name="Perroud P.F."/>
            <person name="Phillips J."/>
            <person name="Ranjan P."/>
            <person name="Rokshar D.S."/>
            <person name="Rothfels C.J."/>
            <person name="Schneider L."/>
            <person name="Shu S."/>
            <person name="Stevenson D.W."/>
            <person name="Thummler F."/>
            <person name="Tillich M."/>
            <person name="Villarreal Aguilar J.C."/>
            <person name="Widiez T."/>
            <person name="Wong G.K."/>
            <person name="Wymore A."/>
            <person name="Zhang Y."/>
            <person name="Zimmer A.D."/>
            <person name="Quatrano R.S."/>
            <person name="Mayer K.F.X."/>
            <person name="Goodstein D."/>
            <person name="Casacuberta J.M."/>
            <person name="Vandepoele K."/>
            <person name="Reski R."/>
            <person name="Cuming A.C."/>
            <person name="Tuskan G.A."/>
            <person name="Maumus F."/>
            <person name="Salse J."/>
            <person name="Schmutz J."/>
            <person name="Rensing S.A."/>
        </authorList>
    </citation>
    <scope>NUCLEOTIDE SEQUENCE [LARGE SCALE GENOMIC DNA]</scope>
    <source>
        <strain evidence="2 3">cv. Gransden 2004</strain>
    </source>
</reference>